<evidence type="ECO:0000256" key="2">
    <source>
        <dbReference type="ARBA" id="ARBA00007613"/>
    </source>
</evidence>
<keyword evidence="7" id="KW-0998">Cell outer membrane</keyword>
<evidence type="ECO:0000313" key="10">
    <source>
        <dbReference type="Proteomes" id="UP000199698"/>
    </source>
</evidence>
<keyword evidence="3" id="KW-0813">Transport</keyword>
<dbReference type="PANTHER" id="PTHR30026">
    <property type="entry name" value="OUTER MEMBRANE PROTEIN TOLC"/>
    <property type="match status" value="1"/>
</dbReference>
<feature type="chain" id="PRO_5008689474" evidence="8">
    <location>
        <begin position="20"/>
        <end position="448"/>
    </location>
</feature>
<dbReference type="NCBIfam" id="TIGR01844">
    <property type="entry name" value="type_I_sec_TolC"/>
    <property type="match status" value="1"/>
</dbReference>
<protein>
    <submittedName>
        <fullName evidence="9">Outer membrane protein</fullName>
    </submittedName>
</protein>
<name>A0A1C4BSD2_9GAMM</name>
<reference evidence="10" key="1">
    <citation type="submission" date="2016-08" db="EMBL/GenBank/DDBJ databases">
        <authorList>
            <person name="Varghese N."/>
            <person name="Submissions Spin"/>
        </authorList>
    </citation>
    <scope>NUCLEOTIDE SEQUENCE [LARGE SCALE GENOMIC DNA]</scope>
    <source>
        <strain evidence="10">R-53144</strain>
    </source>
</reference>
<evidence type="ECO:0000256" key="4">
    <source>
        <dbReference type="ARBA" id="ARBA00022452"/>
    </source>
</evidence>
<evidence type="ECO:0000256" key="7">
    <source>
        <dbReference type="ARBA" id="ARBA00023237"/>
    </source>
</evidence>
<dbReference type="GO" id="GO:1990281">
    <property type="term" value="C:efflux pump complex"/>
    <property type="evidence" value="ECO:0007669"/>
    <property type="project" value="TreeGrafter"/>
</dbReference>
<dbReference type="Pfam" id="PF02321">
    <property type="entry name" value="OEP"/>
    <property type="match status" value="2"/>
</dbReference>
<dbReference type="STRING" id="1798183.GA0061080_102416"/>
<proteinExistence type="inferred from homology"/>
<keyword evidence="8" id="KW-0732">Signal</keyword>
<organism evidence="9 10">
    <name type="scientific">Gilliamella intestini</name>
    <dbReference type="NCBI Taxonomy" id="1798183"/>
    <lineage>
        <taxon>Bacteria</taxon>
        <taxon>Pseudomonadati</taxon>
        <taxon>Pseudomonadota</taxon>
        <taxon>Gammaproteobacteria</taxon>
        <taxon>Orbales</taxon>
        <taxon>Orbaceae</taxon>
        <taxon>Gilliamella</taxon>
    </lineage>
</organism>
<evidence type="ECO:0000256" key="1">
    <source>
        <dbReference type="ARBA" id="ARBA00004442"/>
    </source>
</evidence>
<dbReference type="GO" id="GO:0015562">
    <property type="term" value="F:efflux transmembrane transporter activity"/>
    <property type="evidence" value="ECO:0007669"/>
    <property type="project" value="InterPro"/>
</dbReference>
<keyword evidence="10" id="KW-1185">Reference proteome</keyword>
<dbReference type="PANTHER" id="PTHR30026:SF20">
    <property type="entry name" value="OUTER MEMBRANE PROTEIN TOLC"/>
    <property type="match status" value="1"/>
</dbReference>
<sequence>MKKTLTFLVGLMLSQSVFAENLIQVYEQAKETNPDLRSSLAEKNKAYAAISGSRASLLPQIGLSASYGVSHGRRDTSGIKSKSGNLYQVAISQSIFNFSNWKALDITKKQASIADIAYQYQGQTLILNTSVAYFNVLKAIDALSFIDAQKKAIGRQLEQTRQKFQVGLATIEDVQNAQANHDLTVAQQVNALNELNNAIEDLRQISGRFYSSLASINTNTFKTEPPTQISKLLKKSETSNLNLLTMRLNQDIAREQIKLSQAGHLPTASLDASTNLNKTDRYGNNVAPGAHGGKSYSGNNYVGVSVNLPIFSGGATMSKVEQAQQNYVSFSEKLESTNRRVINQVRSSYNNISSSISAIKAYQQAVVSAQSSLESTNAGYLAGTRTIVDVLNATTQLYSSKQRLSDAKYNYLTSLLQLKYAVGTLTSDDLVYLNNMLGKEISTLVSIK</sequence>
<dbReference type="OrthoDB" id="9813458at2"/>
<feature type="signal peptide" evidence="8">
    <location>
        <begin position="1"/>
        <end position="19"/>
    </location>
</feature>
<evidence type="ECO:0000313" key="9">
    <source>
        <dbReference type="EMBL" id="SCC09638.1"/>
    </source>
</evidence>
<dbReference type="GO" id="GO:0015288">
    <property type="term" value="F:porin activity"/>
    <property type="evidence" value="ECO:0007669"/>
    <property type="project" value="TreeGrafter"/>
</dbReference>
<dbReference type="Proteomes" id="UP000199698">
    <property type="component" value="Unassembled WGS sequence"/>
</dbReference>
<dbReference type="Gene3D" id="1.20.1600.10">
    <property type="entry name" value="Outer membrane efflux proteins (OEP)"/>
    <property type="match status" value="1"/>
</dbReference>
<dbReference type="NCBIfam" id="NF007002">
    <property type="entry name" value="PRK09465.1"/>
    <property type="match status" value="1"/>
</dbReference>
<accession>A0A1C4BSD2</accession>
<dbReference type="InterPro" id="IPR003423">
    <property type="entry name" value="OMP_efflux"/>
</dbReference>
<comment type="similarity">
    <text evidence="2">Belongs to the outer membrane factor (OMF) (TC 1.B.17) family.</text>
</comment>
<evidence type="ECO:0000256" key="6">
    <source>
        <dbReference type="ARBA" id="ARBA00023136"/>
    </source>
</evidence>
<dbReference type="EMBL" id="FMBA01000024">
    <property type="protein sequence ID" value="SCC09638.1"/>
    <property type="molecule type" value="Genomic_DNA"/>
</dbReference>
<dbReference type="InterPro" id="IPR058622">
    <property type="entry name" value="TolC"/>
</dbReference>
<evidence type="ECO:0000256" key="8">
    <source>
        <dbReference type="SAM" id="SignalP"/>
    </source>
</evidence>
<evidence type="ECO:0000256" key="3">
    <source>
        <dbReference type="ARBA" id="ARBA00022448"/>
    </source>
</evidence>
<dbReference type="InterPro" id="IPR010130">
    <property type="entry name" value="T1SS_OMP_TolC"/>
</dbReference>
<keyword evidence="6" id="KW-0472">Membrane</keyword>
<keyword evidence="5" id="KW-0812">Transmembrane</keyword>
<dbReference type="GO" id="GO:0009279">
    <property type="term" value="C:cell outer membrane"/>
    <property type="evidence" value="ECO:0007669"/>
    <property type="project" value="UniProtKB-SubCell"/>
</dbReference>
<comment type="subcellular location">
    <subcellularLocation>
        <location evidence="1">Cell outer membrane</location>
    </subcellularLocation>
</comment>
<dbReference type="AlphaFoldDB" id="A0A1C4BSD2"/>
<dbReference type="InterPro" id="IPR051906">
    <property type="entry name" value="TolC-like"/>
</dbReference>
<gene>
    <name evidence="9" type="ORF">GA0061080_102416</name>
</gene>
<evidence type="ECO:0000256" key="5">
    <source>
        <dbReference type="ARBA" id="ARBA00022692"/>
    </source>
</evidence>
<keyword evidence="4" id="KW-1134">Transmembrane beta strand</keyword>
<dbReference type="SUPFAM" id="SSF56954">
    <property type="entry name" value="Outer membrane efflux proteins (OEP)"/>
    <property type="match status" value="1"/>
</dbReference>
<dbReference type="RefSeq" id="WP_091123518.1">
    <property type="nucleotide sequence ID" value="NZ_FMBA01000024.1"/>
</dbReference>